<accession>A0AAD9PVA9</accession>
<dbReference type="EMBL" id="JARQWQ010000124">
    <property type="protein sequence ID" value="KAK2549594.1"/>
    <property type="molecule type" value="Genomic_DNA"/>
</dbReference>
<comment type="caution">
    <text evidence="1">The sequence shown here is derived from an EMBL/GenBank/DDBJ whole genome shotgun (WGS) entry which is preliminary data.</text>
</comment>
<evidence type="ECO:0000313" key="2">
    <source>
        <dbReference type="Proteomes" id="UP001249851"/>
    </source>
</evidence>
<reference evidence="1" key="2">
    <citation type="journal article" date="2023" name="Science">
        <title>Genomic signatures of disease resistance in endangered staghorn corals.</title>
        <authorList>
            <person name="Vollmer S.V."/>
            <person name="Selwyn J.D."/>
            <person name="Despard B.A."/>
            <person name="Roesel C.L."/>
        </authorList>
    </citation>
    <scope>NUCLEOTIDE SEQUENCE</scope>
    <source>
        <strain evidence="1">K2</strain>
    </source>
</reference>
<evidence type="ECO:0008006" key="3">
    <source>
        <dbReference type="Google" id="ProtNLM"/>
    </source>
</evidence>
<dbReference type="AlphaFoldDB" id="A0AAD9PVA9"/>
<sequence>MDWSSCIICGSRKGEPLRCPVDSPHKGCELVYKAFLQNVEQFKEFDALPVNLKIGPEVSFELLAKSRASWHKSCHLKFSNSKLERARNKRKSDDNQDETLTRVKRQFLSSKAVCLFCGETGDLHEVMTLEVDEKVRKMATDLQDSALLKHLAGGDMIAIEAKYHKKCMTNLTNRHRAFLCHSRDCQSGEEDEKNEGIAFVELISFMESFIDDGKYVLTLTELHQLYINRLQDFGIKKEVNRTRLKSRILTHFPGKLQEQSDGKTVLLVFNEGMASILREELWKHDYETDALTLAKAARIVRRVMFNQPGFRFLGSFPSNCQTSSVPSSLRALISMLLNGSNIAHRNATESQAILTISQLIVFNSKKKSSTTSSNRHSLEREPPLPLYVGLSIHAYTRSKKIINELFQLGISVSYDRVDDLLNGLGTAVCNRFQQDGVVCPLNLNCGLFTVGALDNIDYNPSATTAQGSFHGTGISLFQFPSSSVDGTQSRPPITLPPGKPDRNIHLPESYTTVPAVSVKTTELTVSKTAYTEAFFGNLQQAMAQEDCWAQHALLTVDKEVRSTDVITWSSYHGSMNRPPSISPVISGLLPFGNSAQKTFRTQVLKLADAMKGLGNPFQGDVEELMKIGTGDCASEERCNHEEADTRIALHVQHALAKGCKQVFVRTVDTDVLIIFIGLFHDMIASCPSAAIWIGLGMGNNVLDVNEAHKEIFIKKNRTLENTPPTQDSLLQHALRAVYQSSIWYISLQSVQMVPSPEGWGWCEMDGTWKPVWMTVPEAAKACLELLKCGCKQGCTGRCKCRKANLPCTGLCQCSGECTNNEH</sequence>
<dbReference type="PANTHER" id="PTHR47018">
    <property type="entry name" value="CXC DOMAIN-CONTAINING PROTEIN-RELATED"/>
    <property type="match status" value="1"/>
</dbReference>
<dbReference type="PANTHER" id="PTHR47018:SF2">
    <property type="entry name" value="TESMIN_TSO1-LIKE CXC DOMAIN-CONTAINING PROTEIN"/>
    <property type="match status" value="1"/>
</dbReference>
<reference evidence="1" key="1">
    <citation type="journal article" date="2023" name="G3 (Bethesda)">
        <title>Whole genome assembly and annotation of the endangered Caribbean coral Acropora cervicornis.</title>
        <authorList>
            <person name="Selwyn J.D."/>
            <person name="Vollmer S.V."/>
        </authorList>
    </citation>
    <scope>NUCLEOTIDE SEQUENCE</scope>
    <source>
        <strain evidence="1">K2</strain>
    </source>
</reference>
<evidence type="ECO:0000313" key="1">
    <source>
        <dbReference type="EMBL" id="KAK2549594.1"/>
    </source>
</evidence>
<keyword evidence="2" id="KW-1185">Reference proteome</keyword>
<organism evidence="1 2">
    <name type="scientific">Acropora cervicornis</name>
    <name type="common">Staghorn coral</name>
    <dbReference type="NCBI Taxonomy" id="6130"/>
    <lineage>
        <taxon>Eukaryota</taxon>
        <taxon>Metazoa</taxon>
        <taxon>Cnidaria</taxon>
        <taxon>Anthozoa</taxon>
        <taxon>Hexacorallia</taxon>
        <taxon>Scleractinia</taxon>
        <taxon>Astrocoeniina</taxon>
        <taxon>Acroporidae</taxon>
        <taxon>Acropora</taxon>
    </lineage>
</organism>
<dbReference type="Proteomes" id="UP001249851">
    <property type="component" value="Unassembled WGS sequence"/>
</dbReference>
<gene>
    <name evidence="1" type="ORF">P5673_029989</name>
</gene>
<proteinExistence type="predicted"/>
<name>A0AAD9PVA9_ACRCE</name>
<protein>
    <recommendedName>
        <fullName evidence="3">Tesmin/TSO1-like CXC domain-containing protein</fullName>
    </recommendedName>
</protein>